<keyword evidence="5" id="KW-1185">Reference proteome</keyword>
<dbReference type="OrthoDB" id="5835829at2759"/>
<evidence type="ECO:0000256" key="3">
    <source>
        <dbReference type="ARBA" id="ARBA00022679"/>
    </source>
</evidence>
<evidence type="ECO:0000313" key="5">
    <source>
        <dbReference type="Proteomes" id="UP001058974"/>
    </source>
</evidence>
<dbReference type="Proteomes" id="UP001058974">
    <property type="component" value="Chromosome 4"/>
</dbReference>
<protein>
    <submittedName>
        <fullName evidence="4">Uncharacterized protein</fullName>
    </submittedName>
</protein>
<dbReference type="FunFam" id="3.40.50.2000:FF:000129">
    <property type="entry name" value="Glycosyltransferase"/>
    <property type="match status" value="1"/>
</dbReference>
<organism evidence="4 5">
    <name type="scientific">Pisum sativum</name>
    <name type="common">Garden pea</name>
    <name type="synonym">Lathyrus oleraceus</name>
    <dbReference type="NCBI Taxonomy" id="3888"/>
    <lineage>
        <taxon>Eukaryota</taxon>
        <taxon>Viridiplantae</taxon>
        <taxon>Streptophyta</taxon>
        <taxon>Embryophyta</taxon>
        <taxon>Tracheophyta</taxon>
        <taxon>Spermatophyta</taxon>
        <taxon>Magnoliopsida</taxon>
        <taxon>eudicotyledons</taxon>
        <taxon>Gunneridae</taxon>
        <taxon>Pentapetalae</taxon>
        <taxon>rosids</taxon>
        <taxon>fabids</taxon>
        <taxon>Fabales</taxon>
        <taxon>Fabaceae</taxon>
        <taxon>Papilionoideae</taxon>
        <taxon>50 kb inversion clade</taxon>
        <taxon>NPAAA clade</taxon>
        <taxon>Hologalegina</taxon>
        <taxon>IRL clade</taxon>
        <taxon>Fabeae</taxon>
        <taxon>Lathyrus</taxon>
    </lineage>
</organism>
<comment type="caution">
    <text evidence="4">The sequence shown here is derived from an EMBL/GenBank/DDBJ whole genome shotgun (WGS) entry which is preliminary data.</text>
</comment>
<dbReference type="CDD" id="cd03784">
    <property type="entry name" value="GT1_Gtf-like"/>
    <property type="match status" value="1"/>
</dbReference>
<dbReference type="EMBL" id="JAMSHJ010000004">
    <property type="protein sequence ID" value="KAI5414916.1"/>
    <property type="molecule type" value="Genomic_DNA"/>
</dbReference>
<dbReference type="PANTHER" id="PTHR11926">
    <property type="entry name" value="GLUCOSYL/GLUCURONOSYL TRANSFERASES"/>
    <property type="match status" value="1"/>
</dbReference>
<evidence type="ECO:0000256" key="1">
    <source>
        <dbReference type="ARBA" id="ARBA00009995"/>
    </source>
</evidence>
<name>A0A9D4XA39_PEA</name>
<keyword evidence="2" id="KW-0328">Glycosyltransferase</keyword>
<accession>A0A9D4XA39</accession>
<comment type="similarity">
    <text evidence="1">Belongs to the UDP-glycosyltransferase family.</text>
</comment>
<dbReference type="GO" id="GO:0080043">
    <property type="term" value="F:quercetin 3-O-glucosyltransferase activity"/>
    <property type="evidence" value="ECO:0007669"/>
    <property type="project" value="TreeGrafter"/>
</dbReference>
<sequence>MSNLKGETNVEKPLHVAVLTFPFGTHAAPLLSLVTKIAEEAPNVTFSFFSTEKSNATLFSSSNEFLLPNIKHYNVHDGLPEGYVPSGHPAEPVFLFIKAMQESFKSGIDEAVKETGKKITCLVTDGFYWFGADLAHEMNIKWVPFWTAGPHALLTHFYTDLIREKLGTNKVDDVKTANFVPGFPELEASDLPEGIIDDINGPFSILIHKAGIELPRATAITINSFSSIQPIVENELNSKFKLLLNVGPFILTTPQRTISDEHGCLSWLNKHEKYSVVYISFGSSIIPPPHELAALAESLEECGFPFLWAFRGNPEEQFPKGFIERTRTRGKIVAWAPQVEILKHSSVGVCLTHSGWNTVLDCIVGCVPMISKPFFGDQKMNGRMIESVWEIGVTVDNGLLTKESIMKALEVTMSSEKGTIMRQKIMKLKECALEAVGENGSSTKNLKALIQIVTS</sequence>
<gene>
    <name evidence="4" type="ORF">KIW84_040392</name>
</gene>
<dbReference type="InterPro" id="IPR002213">
    <property type="entry name" value="UDP_glucos_trans"/>
</dbReference>
<dbReference type="Pfam" id="PF00201">
    <property type="entry name" value="UDPGT"/>
    <property type="match status" value="1"/>
</dbReference>
<evidence type="ECO:0000313" key="4">
    <source>
        <dbReference type="EMBL" id="KAI5414916.1"/>
    </source>
</evidence>
<dbReference type="PANTHER" id="PTHR11926:SF1494">
    <property type="entry name" value="FLAVONOL 3-O-GLUCOSYLTRANSFERASE UGT76E12-RELATED"/>
    <property type="match status" value="1"/>
</dbReference>
<proteinExistence type="inferred from homology"/>
<dbReference type="FunFam" id="3.40.50.2000:FF:000091">
    <property type="entry name" value="Glycosyltransferase"/>
    <property type="match status" value="1"/>
</dbReference>
<dbReference type="Gene3D" id="3.40.50.2000">
    <property type="entry name" value="Glycogen Phosphorylase B"/>
    <property type="match status" value="2"/>
</dbReference>
<keyword evidence="3" id="KW-0808">Transferase</keyword>
<reference evidence="4 5" key="1">
    <citation type="journal article" date="2022" name="Nat. Genet.">
        <title>Improved pea reference genome and pan-genome highlight genomic features and evolutionary characteristics.</title>
        <authorList>
            <person name="Yang T."/>
            <person name="Liu R."/>
            <person name="Luo Y."/>
            <person name="Hu S."/>
            <person name="Wang D."/>
            <person name="Wang C."/>
            <person name="Pandey M.K."/>
            <person name="Ge S."/>
            <person name="Xu Q."/>
            <person name="Li N."/>
            <person name="Li G."/>
            <person name="Huang Y."/>
            <person name="Saxena R.K."/>
            <person name="Ji Y."/>
            <person name="Li M."/>
            <person name="Yan X."/>
            <person name="He Y."/>
            <person name="Liu Y."/>
            <person name="Wang X."/>
            <person name="Xiang C."/>
            <person name="Varshney R.K."/>
            <person name="Ding H."/>
            <person name="Gao S."/>
            <person name="Zong X."/>
        </authorList>
    </citation>
    <scope>NUCLEOTIDE SEQUENCE [LARGE SCALE GENOMIC DNA]</scope>
    <source>
        <strain evidence="4 5">cv. Zhongwan 6</strain>
    </source>
</reference>
<dbReference type="AlphaFoldDB" id="A0A9D4XA39"/>
<dbReference type="Gramene" id="PSAT_LOCUS18753_t1">
    <property type="protein sequence ID" value="CAL5199360.1"/>
    <property type="gene ID" value="PSAT_LOCUS18753"/>
</dbReference>
<dbReference type="Gramene" id="Psat04G0039200-T1">
    <property type="protein sequence ID" value="KAI5414916.1"/>
    <property type="gene ID" value="KIW84_040392"/>
</dbReference>
<evidence type="ECO:0000256" key="2">
    <source>
        <dbReference type="ARBA" id="ARBA00022676"/>
    </source>
</evidence>
<dbReference type="SUPFAM" id="SSF53756">
    <property type="entry name" value="UDP-Glycosyltransferase/glycogen phosphorylase"/>
    <property type="match status" value="1"/>
</dbReference>
<dbReference type="GO" id="GO:0080044">
    <property type="term" value="F:quercetin 7-O-glucosyltransferase activity"/>
    <property type="evidence" value="ECO:0007669"/>
    <property type="project" value="TreeGrafter"/>
</dbReference>